<reference evidence="4" key="3">
    <citation type="submission" date="2020-12" db="UniProtKB">
        <authorList>
            <consortium name="WormBaseParasite"/>
        </authorList>
    </citation>
    <scope>IDENTIFICATION</scope>
</reference>
<dbReference type="GO" id="GO:0003676">
    <property type="term" value="F:nucleic acid binding"/>
    <property type="evidence" value="ECO:0007669"/>
    <property type="project" value="InterPro"/>
</dbReference>
<keyword evidence="3" id="KW-1185">Reference proteome</keyword>
<dbReference type="InterPro" id="IPR001878">
    <property type="entry name" value="Znf_CCHC"/>
</dbReference>
<proteinExistence type="predicted"/>
<protein>
    <submittedName>
        <fullName evidence="2 4">Zinc finger, CCHC-type domain-containing protein</fullName>
    </submittedName>
</protein>
<dbReference type="Proteomes" id="UP000035682">
    <property type="component" value="Unplaced"/>
</dbReference>
<dbReference type="CTD" id="36385408"/>
<reference evidence="2" key="2">
    <citation type="submission" date="2014-09" db="EMBL/GenBank/DDBJ databases">
        <authorList>
            <person name="Aslett A.Martin."/>
        </authorList>
    </citation>
    <scope>NUCLEOTIDE SEQUENCE</scope>
    <source>
        <strain evidence="2">ED321 Heterogonic</strain>
    </source>
</reference>
<feature type="domain" description="CCHC-type" evidence="1">
    <location>
        <begin position="142"/>
        <end position="158"/>
    </location>
</feature>
<dbReference type="RefSeq" id="XP_024499804.1">
    <property type="nucleotide sequence ID" value="XM_024645531.1"/>
</dbReference>
<dbReference type="SUPFAM" id="SSF57756">
    <property type="entry name" value="Retrovirus zinc finger-like domains"/>
    <property type="match status" value="1"/>
</dbReference>
<organism evidence="2">
    <name type="scientific">Strongyloides ratti</name>
    <name type="common">Parasitic roundworm</name>
    <dbReference type="NCBI Taxonomy" id="34506"/>
    <lineage>
        <taxon>Eukaryota</taxon>
        <taxon>Metazoa</taxon>
        <taxon>Ecdysozoa</taxon>
        <taxon>Nematoda</taxon>
        <taxon>Chromadorea</taxon>
        <taxon>Rhabditida</taxon>
        <taxon>Tylenchina</taxon>
        <taxon>Panagrolaimomorpha</taxon>
        <taxon>Strongyloidoidea</taxon>
        <taxon>Strongyloididae</taxon>
        <taxon>Strongyloides</taxon>
    </lineage>
</organism>
<accession>A0A090KSW9</accession>
<evidence type="ECO:0000259" key="1">
    <source>
        <dbReference type="SMART" id="SM00343"/>
    </source>
</evidence>
<evidence type="ECO:0000313" key="2">
    <source>
        <dbReference type="EMBL" id="CEF60595.1"/>
    </source>
</evidence>
<dbReference type="Pfam" id="PF00098">
    <property type="entry name" value="zf-CCHC"/>
    <property type="match status" value="1"/>
</dbReference>
<dbReference type="InterPro" id="IPR036875">
    <property type="entry name" value="Znf_CCHC_sf"/>
</dbReference>
<dbReference type="SMART" id="SM00343">
    <property type="entry name" value="ZnF_C2HC"/>
    <property type="match status" value="2"/>
</dbReference>
<reference evidence="3" key="1">
    <citation type="submission" date="2014-09" db="EMBL/GenBank/DDBJ databases">
        <authorList>
            <person name="Martin A.A."/>
        </authorList>
    </citation>
    <scope>NUCLEOTIDE SEQUENCE</scope>
    <source>
        <strain evidence="3">ED321</strain>
    </source>
</reference>
<sequence>MLAYEIATKSFPDRSYTGVLECARVIALHSAKSSSNRAALQNMKQKPQENVEEYTRRTDVAERILALPSRKQCLKAVAEQEKQAESIARLRRTEEKQPWRKRLQVAALLADNKKNDSKNLVKCYNCDKEEHWSNECGKPPVQCLTCGRKRYLAKYCKRNKKIGSGRNTRYTTQLVTSLSVELILLMTPMFSKTKPLEERLTVVAKKLSQSLLGIVDEKKEERRTEVPPAIESTGRTLQEEFFSPIQEDTPKSTNIETIKPSDIIVRRKDLPTQLTPEYTTKKPVPTQDEDGLIHAVATLLKISDDLTKVDTSIILKVIKGIIRSAEEINGTFPTHLAAKVAGRISQVVRRRPNQLEVRNELEMVPVERHTQTHIKQKIIHFKNRMRGQSWKKLKEGKNATKESDLELTLLQTRMEKAN</sequence>
<evidence type="ECO:0000313" key="3">
    <source>
        <dbReference type="Proteomes" id="UP000035682"/>
    </source>
</evidence>
<dbReference type="WormBase" id="SRAE_X000233000">
    <property type="protein sequence ID" value="SRP01737"/>
    <property type="gene ID" value="WBGene00267914"/>
</dbReference>
<evidence type="ECO:0000313" key="5">
    <source>
        <dbReference type="WormBase" id="SRAE_X000233000"/>
    </source>
</evidence>
<dbReference type="GO" id="GO:0008270">
    <property type="term" value="F:zinc ion binding"/>
    <property type="evidence" value="ECO:0007669"/>
    <property type="project" value="InterPro"/>
</dbReference>
<dbReference type="GO" id="GO:0019899">
    <property type="term" value="F:enzyme binding"/>
    <property type="evidence" value="ECO:0007669"/>
    <property type="project" value="UniProtKB-ARBA"/>
</dbReference>
<dbReference type="GeneID" id="36385408"/>
<name>A0A090KSW9_STRRB</name>
<dbReference type="Gene3D" id="4.10.60.10">
    <property type="entry name" value="Zinc finger, CCHC-type"/>
    <property type="match status" value="1"/>
</dbReference>
<gene>
    <name evidence="2 4 5" type="ORF">SRAE_X000233000</name>
</gene>
<feature type="domain" description="CCHC-type" evidence="1">
    <location>
        <begin position="122"/>
        <end position="138"/>
    </location>
</feature>
<dbReference type="AlphaFoldDB" id="A0A090KSW9"/>
<dbReference type="WBParaSite" id="SRAE_X000233000.1">
    <property type="protein sequence ID" value="SRAE_X000233000.1"/>
    <property type="gene ID" value="WBGene00267914"/>
</dbReference>
<evidence type="ECO:0000313" key="4">
    <source>
        <dbReference type="WBParaSite" id="SRAE_X000233000.1"/>
    </source>
</evidence>
<dbReference type="EMBL" id="LN609400">
    <property type="protein sequence ID" value="CEF60595.1"/>
    <property type="molecule type" value="Genomic_DNA"/>
</dbReference>